<sequence length="94" mass="9973">MKANCAMSFKRIASGTQTHALCLDISASSILFEASESVEVGRALEIRTFPADRITPPITALIEIIRCTNSDAGHYLIAGVIKGIKSQAPEVPSA</sequence>
<name>A0A2W4QPQ2_9GAMM</name>
<accession>A0A2W4QPQ2</accession>
<evidence type="ECO:0000313" key="2">
    <source>
        <dbReference type="Proteomes" id="UP000249396"/>
    </source>
</evidence>
<reference evidence="1 2" key="1">
    <citation type="journal article" date="2018" name="Aquat. Microb. Ecol.">
        <title>Gammaproteobacterial methanotrophs dominate.</title>
        <authorList>
            <person name="Rissanen A.J."/>
            <person name="Saarenheimo J."/>
            <person name="Tiirola M."/>
            <person name="Peura S."/>
            <person name="Aalto S.L."/>
            <person name="Karvinen A."/>
            <person name="Nykanen H."/>
        </authorList>
    </citation>
    <scope>NUCLEOTIDE SEQUENCE [LARGE SCALE GENOMIC DNA]</scope>
    <source>
        <strain evidence="1">AMbin10</strain>
    </source>
</reference>
<protein>
    <submittedName>
        <fullName evidence="1">Pilus assembly protein PilZ</fullName>
    </submittedName>
</protein>
<evidence type="ECO:0000313" key="1">
    <source>
        <dbReference type="EMBL" id="PZN69918.1"/>
    </source>
</evidence>
<dbReference type="EMBL" id="QJPH01000567">
    <property type="protein sequence ID" value="PZN69918.1"/>
    <property type="molecule type" value="Genomic_DNA"/>
</dbReference>
<proteinExistence type="predicted"/>
<organism evidence="1 2">
    <name type="scientific">Candidatus Methylumidiphilus alinenensis</name>
    <dbReference type="NCBI Taxonomy" id="2202197"/>
    <lineage>
        <taxon>Bacteria</taxon>
        <taxon>Pseudomonadati</taxon>
        <taxon>Pseudomonadota</taxon>
        <taxon>Gammaproteobacteria</taxon>
        <taxon>Methylococcales</taxon>
        <taxon>Candidatus Methylumidiphilus</taxon>
    </lineage>
</organism>
<dbReference type="Proteomes" id="UP000249396">
    <property type="component" value="Unassembled WGS sequence"/>
</dbReference>
<gene>
    <name evidence="1" type="ORF">DM484_29030</name>
</gene>
<comment type="caution">
    <text evidence="1">The sequence shown here is derived from an EMBL/GenBank/DDBJ whole genome shotgun (WGS) entry which is preliminary data.</text>
</comment>
<dbReference type="AlphaFoldDB" id="A0A2W4QPQ2"/>